<dbReference type="Gene3D" id="1.10.287.950">
    <property type="entry name" value="Methyl-accepting chemotaxis protein"/>
    <property type="match status" value="1"/>
</dbReference>
<evidence type="ECO:0000259" key="9">
    <source>
        <dbReference type="PROSITE" id="PS50111"/>
    </source>
</evidence>
<proteinExistence type="inferred from homology"/>
<dbReference type="EMBL" id="FUKI01000132">
    <property type="protein sequence ID" value="SJM94548.1"/>
    <property type="molecule type" value="Genomic_DNA"/>
</dbReference>
<feature type="transmembrane region" description="Helical" evidence="8">
    <location>
        <begin position="18"/>
        <end position="37"/>
    </location>
</feature>
<evidence type="ECO:0000256" key="2">
    <source>
        <dbReference type="ARBA" id="ARBA00022692"/>
    </source>
</evidence>
<gene>
    <name evidence="11" type="ORF">CRENPOLYSF1_550025</name>
</gene>
<feature type="domain" description="Methyl-accepting transducer" evidence="9">
    <location>
        <begin position="467"/>
        <end position="703"/>
    </location>
</feature>
<comment type="similarity">
    <text evidence="6">Belongs to the methyl-accepting chemotaxis (MCP) protein family.</text>
</comment>
<dbReference type="Proteomes" id="UP000195667">
    <property type="component" value="Unassembled WGS sequence"/>
</dbReference>
<dbReference type="GO" id="GO:0007165">
    <property type="term" value="P:signal transduction"/>
    <property type="evidence" value="ECO:0007669"/>
    <property type="project" value="UniProtKB-KW"/>
</dbReference>
<keyword evidence="5 7" id="KW-0807">Transducer</keyword>
<feature type="transmembrane region" description="Helical" evidence="8">
    <location>
        <begin position="324"/>
        <end position="347"/>
    </location>
</feature>
<evidence type="ECO:0000256" key="7">
    <source>
        <dbReference type="PROSITE-ProRule" id="PRU00284"/>
    </source>
</evidence>
<dbReference type="Gene3D" id="6.10.340.10">
    <property type="match status" value="1"/>
</dbReference>
<name>A0A1R4HE70_9GAMM</name>
<dbReference type="GO" id="GO:0016020">
    <property type="term" value="C:membrane"/>
    <property type="evidence" value="ECO:0007669"/>
    <property type="project" value="UniProtKB-SubCell"/>
</dbReference>
<feature type="domain" description="HAMP" evidence="10">
    <location>
        <begin position="352"/>
        <end position="404"/>
    </location>
</feature>
<dbReference type="PANTHER" id="PTHR32089">
    <property type="entry name" value="METHYL-ACCEPTING CHEMOTAXIS PROTEIN MCPB"/>
    <property type="match status" value="1"/>
</dbReference>
<dbReference type="SUPFAM" id="SSF58104">
    <property type="entry name" value="Methyl-accepting chemotaxis protein (MCP) signaling domain"/>
    <property type="match status" value="1"/>
</dbReference>
<accession>A0A1R4HE70</accession>
<evidence type="ECO:0000313" key="11">
    <source>
        <dbReference type="EMBL" id="SJM94548.1"/>
    </source>
</evidence>
<evidence type="ECO:0000313" key="12">
    <source>
        <dbReference type="Proteomes" id="UP000195667"/>
    </source>
</evidence>
<dbReference type="InterPro" id="IPR003660">
    <property type="entry name" value="HAMP_dom"/>
</dbReference>
<dbReference type="GO" id="GO:0006935">
    <property type="term" value="P:chemotaxis"/>
    <property type="evidence" value="ECO:0007669"/>
    <property type="project" value="UniProtKB-ARBA"/>
</dbReference>
<dbReference type="AlphaFoldDB" id="A0A1R4HE70"/>
<dbReference type="PROSITE" id="PS50111">
    <property type="entry name" value="CHEMOTAXIS_TRANSDUC_2"/>
    <property type="match status" value="1"/>
</dbReference>
<evidence type="ECO:0000256" key="4">
    <source>
        <dbReference type="ARBA" id="ARBA00023136"/>
    </source>
</evidence>
<keyword evidence="12" id="KW-1185">Reference proteome</keyword>
<comment type="subcellular location">
    <subcellularLocation>
        <location evidence="1">Membrane</location>
        <topology evidence="1">Multi-pass membrane protein</topology>
    </subcellularLocation>
</comment>
<keyword evidence="2 8" id="KW-0812">Transmembrane</keyword>
<dbReference type="PANTHER" id="PTHR32089:SF119">
    <property type="entry name" value="METHYL-ACCEPTING CHEMOTAXIS PROTEIN CTPL"/>
    <property type="match status" value="1"/>
</dbReference>
<dbReference type="Pfam" id="PF00015">
    <property type="entry name" value="MCPsignal"/>
    <property type="match status" value="1"/>
</dbReference>
<dbReference type="SMART" id="SM00304">
    <property type="entry name" value="HAMP"/>
    <property type="match status" value="1"/>
</dbReference>
<dbReference type="InterPro" id="IPR004089">
    <property type="entry name" value="MCPsignal_dom"/>
</dbReference>
<dbReference type="PROSITE" id="PS50885">
    <property type="entry name" value="HAMP"/>
    <property type="match status" value="1"/>
</dbReference>
<reference evidence="12" key="1">
    <citation type="submission" date="2017-02" db="EMBL/GenBank/DDBJ databases">
        <authorList>
            <person name="Daims H."/>
        </authorList>
    </citation>
    <scope>NUCLEOTIDE SEQUENCE [LARGE SCALE GENOMIC DNA]</scope>
</reference>
<dbReference type="Pfam" id="PF00672">
    <property type="entry name" value="HAMP"/>
    <property type="match status" value="1"/>
</dbReference>
<organism evidence="11 12">
    <name type="scientific">Crenothrix polyspora</name>
    <dbReference type="NCBI Taxonomy" id="360316"/>
    <lineage>
        <taxon>Bacteria</taxon>
        <taxon>Pseudomonadati</taxon>
        <taxon>Pseudomonadota</taxon>
        <taxon>Gammaproteobacteria</taxon>
        <taxon>Methylococcales</taxon>
        <taxon>Crenotrichaceae</taxon>
        <taxon>Crenothrix</taxon>
    </lineage>
</organism>
<dbReference type="RefSeq" id="WP_087144359.1">
    <property type="nucleotide sequence ID" value="NZ_FUKI01000132.1"/>
</dbReference>
<dbReference type="OrthoDB" id="2489132at2"/>
<protein>
    <submittedName>
        <fullName evidence="11">Putative methyl-accepting chemotaxis AlkN</fullName>
    </submittedName>
</protein>
<evidence type="ECO:0000256" key="1">
    <source>
        <dbReference type="ARBA" id="ARBA00004141"/>
    </source>
</evidence>
<evidence type="ECO:0000259" key="10">
    <source>
        <dbReference type="PROSITE" id="PS50885"/>
    </source>
</evidence>
<dbReference type="SMART" id="SM00283">
    <property type="entry name" value="MA"/>
    <property type="match status" value="1"/>
</dbReference>
<dbReference type="CDD" id="cd06225">
    <property type="entry name" value="HAMP"/>
    <property type="match status" value="1"/>
</dbReference>
<evidence type="ECO:0000256" key="5">
    <source>
        <dbReference type="ARBA" id="ARBA00023224"/>
    </source>
</evidence>
<evidence type="ECO:0000256" key="3">
    <source>
        <dbReference type="ARBA" id="ARBA00022989"/>
    </source>
</evidence>
<keyword evidence="4 8" id="KW-0472">Membrane</keyword>
<evidence type="ECO:0000256" key="6">
    <source>
        <dbReference type="ARBA" id="ARBA00029447"/>
    </source>
</evidence>
<evidence type="ECO:0000256" key="8">
    <source>
        <dbReference type="SAM" id="Phobius"/>
    </source>
</evidence>
<sequence length="741" mass="81247">MKHDNTNLFTGLSLGQKLLLLCVVATIPVLMPLYLYYSGQEKYIVITETEQVGLQPATNALQVLNDVQKHRDLAFAALSGNEKAATERQQAKLRVDEKIAKFDKLAANFNYPGLAAAWLAFKEEWAKQTISIESKTVTAEKSWEIQTQLVQQIFAVQDSILAGSTMDLDPDAETYYLIQTVMVNTPATAEAMAQTRHVGAGILANDTARSEGITQQDRLLLSTFISKTDDLTKTSKNYIERSVKNFPELKTRIYAKTQEAIAATEQTNKLTATELVNAKTATYSAQNYLSQYNTAIDQQFAFISSGIDSINKEFDRQIKATRTALYTTFFITLAVIGLVFLIATIFARYISKSLTNPITYLVNVMDKMAGGDTKIRANIQSFDEIGALGRQFDMMIDQRELVNNKITQENDLLNNSVIDLLQTVARLAQKDLTIRAVVAEDITGPVSDALNMLADETGKVLSKVTKIAANVSNVSRQIQSQSSVVISVSSDEKREVEQASQELNDASKAMLDIAQSALSCNEAAEKAINNTNKAQATVLSTVQGITAIRDTIRETEKRIKRLGERSQEIGGIVNLINDIAERTHILALNASMHAASAGEAGRGFAVIANEVQKLAENSRDATSKISGLVNNIQVETADTVTTMNDAISQVVRGTDLAQKAGEEMRETRDTTANLVQLVNRIAASSTQQSQTSLRLVERAHTIQKSSAQTYDQLQAQGIETDRLVELSKELVASVSVFTLSK</sequence>
<keyword evidence="3 8" id="KW-1133">Transmembrane helix</keyword>